<proteinExistence type="predicted"/>
<keyword evidence="3" id="KW-1185">Reference proteome</keyword>
<comment type="caution">
    <text evidence="2">The sequence shown here is derived from an EMBL/GenBank/DDBJ whole genome shotgun (WGS) entry which is preliminary data.</text>
</comment>
<evidence type="ECO:0000256" key="1">
    <source>
        <dbReference type="SAM" id="MobiDB-lite"/>
    </source>
</evidence>
<sequence length="53" mass="5598">MLAPSSLMRDFLGMDNDGRVPSLWTIEAVITFTHGPRGDPGRDGPTGRAATVG</sequence>
<reference evidence="2 3" key="1">
    <citation type="journal article" date="2019" name="Int. J. Syst. Evol. Microbiol.">
        <title>The Global Catalogue of Microorganisms (GCM) 10K type strain sequencing project: providing services to taxonomists for standard genome sequencing and annotation.</title>
        <authorList>
            <consortium name="The Broad Institute Genomics Platform"/>
            <consortium name="The Broad Institute Genome Sequencing Center for Infectious Disease"/>
            <person name="Wu L."/>
            <person name="Ma J."/>
        </authorList>
    </citation>
    <scope>NUCLEOTIDE SEQUENCE [LARGE SCALE GENOMIC DNA]</scope>
    <source>
        <strain evidence="2 3">JCM 13319</strain>
    </source>
</reference>
<evidence type="ECO:0000313" key="3">
    <source>
        <dbReference type="Proteomes" id="UP001501791"/>
    </source>
</evidence>
<dbReference type="Proteomes" id="UP001501791">
    <property type="component" value="Unassembled WGS sequence"/>
</dbReference>
<organism evidence="2 3">
    <name type="scientific">Brevibacterium picturae</name>
    <dbReference type="NCBI Taxonomy" id="260553"/>
    <lineage>
        <taxon>Bacteria</taxon>
        <taxon>Bacillati</taxon>
        <taxon>Actinomycetota</taxon>
        <taxon>Actinomycetes</taxon>
        <taxon>Micrococcales</taxon>
        <taxon>Brevibacteriaceae</taxon>
        <taxon>Brevibacterium</taxon>
    </lineage>
</organism>
<protein>
    <submittedName>
        <fullName evidence="2">Uncharacterized protein</fullName>
    </submittedName>
</protein>
<gene>
    <name evidence="2" type="ORF">GCM10009691_23950</name>
</gene>
<feature type="region of interest" description="Disordered" evidence="1">
    <location>
        <begin position="34"/>
        <end position="53"/>
    </location>
</feature>
<accession>A0ABN2BW95</accession>
<dbReference type="EMBL" id="BAAALY010000011">
    <property type="protein sequence ID" value="GAA1548659.1"/>
    <property type="molecule type" value="Genomic_DNA"/>
</dbReference>
<evidence type="ECO:0000313" key="2">
    <source>
        <dbReference type="EMBL" id="GAA1548659.1"/>
    </source>
</evidence>
<name>A0ABN2BW95_9MICO</name>